<feature type="repeat" description="WD" evidence="10">
    <location>
        <begin position="1"/>
        <end position="33"/>
    </location>
</feature>
<dbReference type="InterPro" id="IPR036322">
    <property type="entry name" value="WD40_repeat_dom_sf"/>
</dbReference>
<keyword evidence="7 11" id="KW-0805">Transcription regulation</keyword>
<evidence type="ECO:0000256" key="7">
    <source>
        <dbReference type="ARBA" id="ARBA00023015"/>
    </source>
</evidence>
<dbReference type="CDD" id="cd00200">
    <property type="entry name" value="WD40"/>
    <property type="match status" value="1"/>
</dbReference>
<dbReference type="GO" id="GO:0006351">
    <property type="term" value="P:DNA-templated transcription"/>
    <property type="evidence" value="ECO:0007669"/>
    <property type="project" value="InterPro"/>
</dbReference>
<dbReference type="InterPro" id="IPR019015">
    <property type="entry name" value="HIRA_B_motif"/>
</dbReference>
<evidence type="ECO:0000256" key="4">
    <source>
        <dbReference type="ARBA" id="ARBA00022574"/>
    </source>
</evidence>
<feature type="region of interest" description="Disordered" evidence="12">
    <location>
        <begin position="388"/>
        <end position="473"/>
    </location>
</feature>
<comment type="function">
    <text evidence="11">Required for replication-independent chromatin assembly and for the periodic repression of histone gene transcription during the cell cycle.</text>
</comment>
<feature type="region of interest" description="Disordered" evidence="12">
    <location>
        <begin position="551"/>
        <end position="583"/>
    </location>
</feature>
<feature type="repeat" description="WD" evidence="10">
    <location>
        <begin position="61"/>
        <end position="102"/>
    </location>
</feature>
<dbReference type="Pfam" id="PF24105">
    <property type="entry name" value="Beta-prop_CAF1B_HIR1"/>
    <property type="match status" value="1"/>
</dbReference>
<gene>
    <name evidence="15" type="primary">HIR1</name>
    <name evidence="15" type="ORF">AWJ20_872</name>
</gene>
<dbReference type="SUPFAM" id="SSF50978">
    <property type="entry name" value="WD40 repeat-like"/>
    <property type="match status" value="1"/>
</dbReference>
<evidence type="ECO:0000313" key="15">
    <source>
        <dbReference type="EMBL" id="ANB12613.1"/>
    </source>
</evidence>
<feature type="compositionally biased region" description="Polar residues" evidence="12">
    <location>
        <begin position="568"/>
        <end position="577"/>
    </location>
</feature>
<keyword evidence="9 11" id="KW-0539">Nucleus</keyword>
<evidence type="ECO:0000256" key="5">
    <source>
        <dbReference type="ARBA" id="ARBA00022737"/>
    </source>
</evidence>
<organism evidence="15 16">
    <name type="scientific">Sugiyamaella lignohabitans</name>
    <dbReference type="NCBI Taxonomy" id="796027"/>
    <lineage>
        <taxon>Eukaryota</taxon>
        <taxon>Fungi</taxon>
        <taxon>Dikarya</taxon>
        <taxon>Ascomycota</taxon>
        <taxon>Saccharomycotina</taxon>
        <taxon>Dipodascomycetes</taxon>
        <taxon>Dipodascales</taxon>
        <taxon>Trichomonascaceae</taxon>
        <taxon>Sugiyamaella</taxon>
    </lineage>
</organism>
<evidence type="ECO:0000256" key="1">
    <source>
        <dbReference type="ARBA" id="ARBA00004123"/>
    </source>
</evidence>
<dbReference type="GeneID" id="30037952"/>
<dbReference type="AlphaFoldDB" id="A0A167D8K1"/>
<dbReference type="InterPro" id="IPR031120">
    <property type="entry name" value="HIR1-like"/>
</dbReference>
<evidence type="ECO:0000259" key="13">
    <source>
        <dbReference type="Pfam" id="PF07569"/>
    </source>
</evidence>
<evidence type="ECO:0000256" key="2">
    <source>
        <dbReference type="ARBA" id="ARBA00007306"/>
    </source>
</evidence>
<keyword evidence="5 11" id="KW-0677">Repeat</keyword>
<dbReference type="RefSeq" id="XP_018735090.1">
    <property type="nucleotide sequence ID" value="XM_018882841.1"/>
</dbReference>
<evidence type="ECO:0000256" key="8">
    <source>
        <dbReference type="ARBA" id="ARBA00023163"/>
    </source>
</evidence>
<dbReference type="GO" id="GO:0000417">
    <property type="term" value="C:HIR complex"/>
    <property type="evidence" value="ECO:0007669"/>
    <property type="project" value="EnsemblFungi"/>
</dbReference>
<dbReference type="PANTHER" id="PTHR13831:SF0">
    <property type="entry name" value="PROTEIN HIRA"/>
    <property type="match status" value="1"/>
</dbReference>
<dbReference type="GO" id="GO:0006355">
    <property type="term" value="P:regulation of DNA-templated transcription"/>
    <property type="evidence" value="ECO:0007669"/>
    <property type="project" value="InterPro"/>
</dbReference>
<keyword evidence="4 10" id="KW-0853">WD repeat</keyword>
<protein>
    <recommendedName>
        <fullName evidence="11">Protein HIR</fullName>
    </recommendedName>
</protein>
<feature type="compositionally biased region" description="Polar residues" evidence="12">
    <location>
        <begin position="388"/>
        <end position="403"/>
    </location>
</feature>
<dbReference type="OrthoDB" id="1741719at2759"/>
<sequence length="1018" mass="108816">MSTHTGAVTVVRFSPNGRYLASGSDDRVVLIWERDEMRVPRQEFGSQGEADSEVWVARKRLVGHDNDVQDLAWAPDSSLLVTVGLDSSIIIWSGSTFERLKRFDAHESHVKGITFDPARKYFATSSDDRTVRIIRYHKPSPNEITFSIESTISAPFIGSPISTYFRRLSWSPDGNHIAASNATNGPVPTIAIINRGTWDSDISLIGHEAPVEVASFCPRVFLMQKPAPGDNLESANPVTVVATAGQDKTLAIWNTSNPRPLLVARNVAEKAITDIVWSPDGTKMYASSLDGTILIASFEDGELGWPLDLEEAQKQLTRYGGNKDEMQIPESVEQLVLEEKINDQEKINNVKRMDELMGGTGVDTGDAIGVVNGTENGKMDKMDVDSAVTANGASTPGNASVELSNSASQTTAATAATAPANETATTATTTAANTTTSSTPTTTTTGSANSAATTSTSTIGAAASSGTPSTPKKITQRITITKDGKKRVAPQLLTTSSIEPRMPQAPLVNAAGAAAGTNLSSEPHLQAMEMSKPSYNLPKGGVQSLVIGTKRKQEDTDGVNGDEAVGSGTVNGSSTQQKKQKPEEIPEFIRPAVVSPATTVSQVRLAVPKVQTFFSHGKGASAVNGGRSVLEIRNGTGNEQEPTKVSVSKRGQIVFVDFLPRYGHLAAGDGSVFWAVATEDGVIHVYTAAGRRLLPSIVLGSSISFLESQGPYLLAITSIGMVHIWDMKRQVAVLKPAVSLAPILDTSLKYVENGLSRAPNVTQCGVTNKGHAIITLSNGQGYTYNEPMGSWQRISDSWYAFGSQYWDSNGMPGVDVFGVSSKRDDGSVSVAGSRANRRGYSGGLIALAERRTNEEVVVKSGSRGRYLQRLAKNRMLQEGYEGFEAAVSLAHLETRISAAIVLDSGDELRKFLITYARRVGEEGMKDRLEELCKDLLGPEGDIASADTDGSVAAATDGQLSISSNDRTSGPVPVWKPTLCDIQKKDLLKEVIFAAGKIREVQHVLLPYARALGLTLTTD</sequence>
<dbReference type="SUPFAM" id="SSF101908">
    <property type="entry name" value="Putative isomerase YbhE"/>
    <property type="match status" value="1"/>
</dbReference>
<dbReference type="Pfam" id="PF09453">
    <property type="entry name" value="HIRA_B"/>
    <property type="match status" value="1"/>
</dbReference>
<dbReference type="Gene3D" id="2.130.10.10">
    <property type="entry name" value="YVTN repeat-like/Quinoprotein amine dehydrogenase"/>
    <property type="match status" value="2"/>
</dbReference>
<feature type="repeat" description="WD" evidence="10">
    <location>
        <begin position="103"/>
        <end position="133"/>
    </location>
</feature>
<dbReference type="GO" id="GO:0006338">
    <property type="term" value="P:chromatin remodeling"/>
    <property type="evidence" value="ECO:0007669"/>
    <property type="project" value="InterPro"/>
</dbReference>
<dbReference type="InterPro" id="IPR015943">
    <property type="entry name" value="WD40/YVTN_repeat-like_dom_sf"/>
</dbReference>
<feature type="compositionally biased region" description="Low complexity" evidence="12">
    <location>
        <begin position="404"/>
        <end position="471"/>
    </location>
</feature>
<evidence type="ECO:0000256" key="6">
    <source>
        <dbReference type="ARBA" id="ARBA00022853"/>
    </source>
</evidence>
<keyword evidence="3 11" id="KW-0678">Repressor</keyword>
<dbReference type="FunFam" id="2.130.10.10:FF:000290">
    <property type="entry name" value="Protein HIR"/>
    <property type="match status" value="1"/>
</dbReference>
<dbReference type="EMBL" id="CP014501">
    <property type="protein sequence ID" value="ANB12613.1"/>
    <property type="molecule type" value="Genomic_DNA"/>
</dbReference>
<evidence type="ECO:0000256" key="9">
    <source>
        <dbReference type="ARBA" id="ARBA00023242"/>
    </source>
</evidence>
<keyword evidence="16" id="KW-1185">Reference proteome</keyword>
<keyword evidence="8 11" id="KW-0804">Transcription</keyword>
<feature type="domain" description="Protein HIRA-like C-terminal" evidence="13">
    <location>
        <begin position="690"/>
        <end position="935"/>
    </location>
</feature>
<dbReference type="InterPro" id="IPR055410">
    <property type="entry name" value="Beta-prop_CAF1B_HIR1"/>
</dbReference>
<comment type="subcellular location">
    <subcellularLocation>
        <location evidence="1 11">Nucleus</location>
    </subcellularLocation>
</comment>
<evidence type="ECO:0000256" key="10">
    <source>
        <dbReference type="PROSITE-ProRule" id="PRU00221"/>
    </source>
</evidence>
<dbReference type="GO" id="GO:0000785">
    <property type="term" value="C:chromatin"/>
    <property type="evidence" value="ECO:0007669"/>
    <property type="project" value="TreeGrafter"/>
</dbReference>
<dbReference type="GO" id="GO:0005634">
    <property type="term" value="C:nucleus"/>
    <property type="evidence" value="ECO:0007669"/>
    <property type="project" value="UniProtKB-SubCell"/>
</dbReference>
<feature type="domain" description="CAF1B/HIR1 beta-propeller" evidence="14">
    <location>
        <begin position="2"/>
        <end position="303"/>
    </location>
</feature>
<evidence type="ECO:0000256" key="12">
    <source>
        <dbReference type="SAM" id="MobiDB-lite"/>
    </source>
</evidence>
<dbReference type="PANTHER" id="PTHR13831">
    <property type="entry name" value="MEMBER OF THE HIR1 FAMILY OF WD-REPEAT PROTEINS"/>
    <property type="match status" value="1"/>
</dbReference>
<dbReference type="InterPro" id="IPR001680">
    <property type="entry name" value="WD40_rpt"/>
</dbReference>
<evidence type="ECO:0000313" key="16">
    <source>
        <dbReference type="Proteomes" id="UP000189580"/>
    </source>
</evidence>
<proteinExistence type="inferred from homology"/>
<accession>A0A167D8K1</accession>
<dbReference type="PROSITE" id="PS50082">
    <property type="entry name" value="WD_REPEATS_2"/>
    <property type="match status" value="3"/>
</dbReference>
<dbReference type="PROSITE" id="PS50294">
    <property type="entry name" value="WD_REPEATS_REGION"/>
    <property type="match status" value="3"/>
</dbReference>
<keyword evidence="6 11" id="KW-0156">Chromatin regulator</keyword>
<comment type="similarity">
    <text evidence="2 11">Belongs to the WD repeat HIR1 family.</text>
</comment>
<dbReference type="SMART" id="SM00320">
    <property type="entry name" value="WD40"/>
    <property type="match status" value="6"/>
</dbReference>
<evidence type="ECO:0000259" key="14">
    <source>
        <dbReference type="Pfam" id="PF24105"/>
    </source>
</evidence>
<reference evidence="15 16" key="1">
    <citation type="submission" date="2016-02" db="EMBL/GenBank/DDBJ databases">
        <title>Complete genome sequence and transcriptome regulation of the pentose utilising yeast Sugiyamaella lignohabitans.</title>
        <authorList>
            <person name="Bellasio M."/>
            <person name="Peymann A."/>
            <person name="Valli M."/>
            <person name="Sipitzky M."/>
            <person name="Graf A."/>
            <person name="Sauer M."/>
            <person name="Marx H."/>
            <person name="Mattanovich D."/>
        </authorList>
    </citation>
    <scope>NUCLEOTIDE SEQUENCE [LARGE SCALE GENOMIC DNA]</scope>
    <source>
        <strain evidence="15 16">CBS 10342</strain>
    </source>
</reference>
<dbReference type="InterPro" id="IPR011494">
    <property type="entry name" value="HIRA-like_C"/>
</dbReference>
<dbReference type="Proteomes" id="UP000189580">
    <property type="component" value="Chromosome a"/>
</dbReference>
<dbReference type="KEGG" id="slb:AWJ20_872"/>
<dbReference type="GO" id="GO:0031491">
    <property type="term" value="F:nucleosome binding"/>
    <property type="evidence" value="ECO:0007669"/>
    <property type="project" value="TreeGrafter"/>
</dbReference>
<evidence type="ECO:0000256" key="3">
    <source>
        <dbReference type="ARBA" id="ARBA00022491"/>
    </source>
</evidence>
<evidence type="ECO:0000256" key="11">
    <source>
        <dbReference type="RuleBase" id="RU364014"/>
    </source>
</evidence>
<name>A0A167D8K1_9ASCO</name>
<dbReference type="Pfam" id="PF07569">
    <property type="entry name" value="Hira"/>
    <property type="match status" value="1"/>
</dbReference>